<gene>
    <name evidence="2" type="ORF">ODALV1_LOCUS22242</name>
</gene>
<evidence type="ECO:0000256" key="1">
    <source>
        <dbReference type="SAM" id="Phobius"/>
    </source>
</evidence>
<organism evidence="2 3">
    <name type="scientific">Orchesella dallaii</name>
    <dbReference type="NCBI Taxonomy" id="48710"/>
    <lineage>
        <taxon>Eukaryota</taxon>
        <taxon>Metazoa</taxon>
        <taxon>Ecdysozoa</taxon>
        <taxon>Arthropoda</taxon>
        <taxon>Hexapoda</taxon>
        <taxon>Collembola</taxon>
        <taxon>Entomobryomorpha</taxon>
        <taxon>Entomobryoidea</taxon>
        <taxon>Orchesellidae</taxon>
        <taxon>Orchesellinae</taxon>
        <taxon>Orchesella</taxon>
    </lineage>
</organism>
<keyword evidence="1" id="KW-0812">Transmembrane</keyword>
<keyword evidence="1" id="KW-1133">Transmembrane helix</keyword>
<keyword evidence="3" id="KW-1185">Reference proteome</keyword>
<reference evidence="2 3" key="1">
    <citation type="submission" date="2024-08" db="EMBL/GenBank/DDBJ databases">
        <authorList>
            <person name="Cucini C."/>
            <person name="Frati F."/>
        </authorList>
    </citation>
    <scope>NUCLEOTIDE SEQUENCE [LARGE SCALE GENOMIC DNA]</scope>
</reference>
<name>A0ABP1RHH9_9HEXA</name>
<feature type="transmembrane region" description="Helical" evidence="1">
    <location>
        <begin position="346"/>
        <end position="368"/>
    </location>
</feature>
<evidence type="ECO:0000313" key="2">
    <source>
        <dbReference type="EMBL" id="CAL8128449.1"/>
    </source>
</evidence>
<feature type="transmembrane region" description="Helical" evidence="1">
    <location>
        <begin position="305"/>
        <end position="325"/>
    </location>
</feature>
<evidence type="ECO:0000313" key="3">
    <source>
        <dbReference type="Proteomes" id="UP001642540"/>
    </source>
</evidence>
<protein>
    <submittedName>
        <fullName evidence="2">Uncharacterized protein</fullName>
    </submittedName>
</protein>
<dbReference type="EMBL" id="CAXLJM020000075">
    <property type="protein sequence ID" value="CAL8128449.1"/>
    <property type="molecule type" value="Genomic_DNA"/>
</dbReference>
<keyword evidence="1" id="KW-0472">Membrane</keyword>
<comment type="caution">
    <text evidence="2">The sequence shown here is derived from an EMBL/GenBank/DDBJ whole genome shotgun (WGS) entry which is preliminary data.</text>
</comment>
<feature type="transmembrane region" description="Helical" evidence="1">
    <location>
        <begin position="559"/>
        <end position="580"/>
    </location>
</feature>
<dbReference type="Proteomes" id="UP001642540">
    <property type="component" value="Unassembled WGS sequence"/>
</dbReference>
<accession>A0ABP1RHH9</accession>
<sequence length="603" mass="69552">MISETDFEFLPRRLILSAVLLQHAFNKQNTRITSVERFSQSFDVIVLDLSFTRLKVYDVSAHLWDNFIQLHDSMIDYMTVPTSLVLYLSKTLKVKFPERIKKGDGFVATRVILHYSSQMRCFISVNDTITCANNDCNSNEESLKRFANLHGNVLLLHRELYWKISGNMNTVGYFIGNFLFPKINNCLENIRKVDMSSICESGLMAIAILMQQNVVNASINIKWNVPATKLSIDSKIYNPFLVRSEIVNDIHFKPSTIHLLNRYLISQLYFSRTSSFSVIYLTNRKINGADKSFLQFEMWLEPFPIQIWGIVLILILFMGASFLRYGNSEKRKTIYNFGEIFSSKSFKQLGGVIHFILAFNAVLMGSLWEQGLTSLVTIAPTSKTYGTLNELLNAGYKLIEGKKANIEALIHDAYSADFKYLGLYGRFNDSFTTLNQMSTREAKMINMLAGFLTGKRYSAAFPSSWLTIGFPTYAKRYGEHLPNLQFNEQRQKLRKVMMFWKIGTVNRYWMMKTMQSIYQAGLNRKWDEWAKWKALLLNKLLSYVDRSNCYSAEYITRTHVWSVGLIVVVLYVIGLAIFLYEVKIVVRNKCLTIKTSKNKSDQG</sequence>
<proteinExistence type="predicted"/>